<dbReference type="PANTHER" id="PTHR24228:SF59">
    <property type="entry name" value="NEUROPEPTIDE RECEPTOR 15"/>
    <property type="match status" value="1"/>
</dbReference>
<comment type="subcellular location">
    <subcellularLocation>
        <location evidence="1">Cell membrane</location>
        <topology evidence="1">Multi-pass membrane protein</topology>
    </subcellularLocation>
</comment>
<dbReference type="AlphaFoldDB" id="A0A482VKA8"/>
<evidence type="ECO:0000313" key="13">
    <source>
        <dbReference type="EMBL" id="RZC33104.1"/>
    </source>
</evidence>
<feature type="domain" description="G-protein coupled receptors family 1 profile" evidence="12">
    <location>
        <begin position="1"/>
        <end position="146"/>
    </location>
</feature>
<feature type="transmembrane region" description="Helical" evidence="10">
    <location>
        <begin position="127"/>
        <end position="148"/>
    </location>
</feature>
<evidence type="ECO:0000256" key="6">
    <source>
        <dbReference type="ARBA" id="ARBA00023040"/>
    </source>
</evidence>
<organism evidence="13 14">
    <name type="scientific">Asbolus verrucosus</name>
    <name type="common">Desert ironclad beetle</name>
    <dbReference type="NCBI Taxonomy" id="1661398"/>
    <lineage>
        <taxon>Eukaryota</taxon>
        <taxon>Metazoa</taxon>
        <taxon>Ecdysozoa</taxon>
        <taxon>Arthropoda</taxon>
        <taxon>Hexapoda</taxon>
        <taxon>Insecta</taxon>
        <taxon>Pterygota</taxon>
        <taxon>Neoptera</taxon>
        <taxon>Endopterygota</taxon>
        <taxon>Coleoptera</taxon>
        <taxon>Polyphaga</taxon>
        <taxon>Cucujiformia</taxon>
        <taxon>Tenebrionidae</taxon>
        <taxon>Pimeliinae</taxon>
        <taxon>Asbolus</taxon>
    </lineage>
</organism>
<sequence>LLSRRKITTILLLFWTVSAITSGLQFAPDLSFDYCTRRNTGLIPFLATVGVVFVFLPIILTFFSYVRTTYQIRRAKARPNFKPPVTFNWDYFLMHTYLYSFILFVFFWLPFGMLFVLATVNKVPDSLFYKLAWLAITKSWINSILYCVTNRHFRSAYVNLFHYCCCKTTVTFSRRQRPEGIRLSGNIRIHIIPGYNKKKVFVSTEWQKCIRIMMRRLLHH</sequence>
<keyword evidence="5 10" id="KW-1133">Transmembrane helix</keyword>
<dbReference type="InterPro" id="IPR017452">
    <property type="entry name" value="GPCR_Rhodpsn_7TM"/>
</dbReference>
<feature type="transmembrane region" description="Helical" evidence="10">
    <location>
        <begin position="97"/>
        <end position="121"/>
    </location>
</feature>
<keyword evidence="6" id="KW-0297">G-protein coupled receptor</keyword>
<dbReference type="InterPro" id="IPR000276">
    <property type="entry name" value="GPCR_Rhodpsn"/>
</dbReference>
<evidence type="ECO:0000256" key="4">
    <source>
        <dbReference type="ARBA" id="ARBA00022692"/>
    </source>
</evidence>
<evidence type="ECO:0000256" key="8">
    <source>
        <dbReference type="ARBA" id="ARBA00023170"/>
    </source>
</evidence>
<dbReference type="PRINTS" id="PR00237">
    <property type="entry name" value="GPCRRHODOPSN"/>
</dbReference>
<evidence type="ECO:0000256" key="10">
    <source>
        <dbReference type="SAM" id="Phobius"/>
    </source>
</evidence>
<feature type="non-terminal residue" evidence="13">
    <location>
        <position position="1"/>
    </location>
</feature>
<protein>
    <recommendedName>
        <fullName evidence="12">G-protein coupled receptors family 1 profile domain-containing protein</fullName>
    </recommendedName>
</protein>
<keyword evidence="11" id="KW-0732">Signal</keyword>
<dbReference type="Proteomes" id="UP000292052">
    <property type="component" value="Unassembled WGS sequence"/>
</dbReference>
<reference evidence="13 14" key="1">
    <citation type="submission" date="2017-03" db="EMBL/GenBank/DDBJ databases">
        <title>Genome of the blue death feigning beetle - Asbolus verrucosus.</title>
        <authorList>
            <person name="Rider S.D."/>
        </authorList>
    </citation>
    <scope>NUCLEOTIDE SEQUENCE [LARGE SCALE GENOMIC DNA]</scope>
    <source>
        <strain evidence="13">Butters</strain>
        <tissue evidence="13">Head and leg muscle</tissue>
    </source>
</reference>
<keyword evidence="3" id="KW-1003">Cell membrane</keyword>
<dbReference type="GO" id="GO:0005886">
    <property type="term" value="C:plasma membrane"/>
    <property type="evidence" value="ECO:0007669"/>
    <property type="project" value="UniProtKB-SubCell"/>
</dbReference>
<feature type="transmembrane region" description="Helical" evidence="10">
    <location>
        <begin position="43"/>
        <end position="66"/>
    </location>
</feature>
<accession>A0A482VKA8</accession>
<keyword evidence="7 10" id="KW-0472">Membrane</keyword>
<dbReference type="Gene3D" id="1.20.1070.10">
    <property type="entry name" value="Rhodopsin 7-helix transmembrane proteins"/>
    <property type="match status" value="1"/>
</dbReference>
<dbReference type="PANTHER" id="PTHR24228">
    <property type="entry name" value="B2 BRADYKININ RECEPTOR/ANGIOTENSIN II RECEPTOR"/>
    <property type="match status" value="1"/>
</dbReference>
<gene>
    <name evidence="13" type="ORF">BDFB_011883</name>
</gene>
<feature type="signal peptide" evidence="11">
    <location>
        <begin position="1"/>
        <end position="19"/>
    </location>
</feature>
<comment type="caution">
    <text evidence="13">The sequence shown here is derived from an EMBL/GenBank/DDBJ whole genome shotgun (WGS) entry which is preliminary data.</text>
</comment>
<evidence type="ECO:0000256" key="5">
    <source>
        <dbReference type="ARBA" id="ARBA00022989"/>
    </source>
</evidence>
<evidence type="ECO:0000256" key="11">
    <source>
        <dbReference type="SAM" id="SignalP"/>
    </source>
</evidence>
<dbReference type="OrthoDB" id="5984709at2759"/>
<dbReference type="PROSITE" id="PS50262">
    <property type="entry name" value="G_PROTEIN_RECEP_F1_2"/>
    <property type="match status" value="1"/>
</dbReference>
<feature type="chain" id="PRO_5019722941" description="G-protein coupled receptors family 1 profile domain-containing protein" evidence="11">
    <location>
        <begin position="20"/>
        <end position="220"/>
    </location>
</feature>
<comment type="similarity">
    <text evidence="2">Belongs to the G-protein coupled receptor 1 family.</text>
</comment>
<evidence type="ECO:0000256" key="1">
    <source>
        <dbReference type="ARBA" id="ARBA00004651"/>
    </source>
</evidence>
<keyword evidence="4 10" id="KW-0812">Transmembrane</keyword>
<name>A0A482VKA8_ASBVE</name>
<evidence type="ECO:0000256" key="7">
    <source>
        <dbReference type="ARBA" id="ARBA00023136"/>
    </source>
</evidence>
<evidence type="ECO:0000256" key="3">
    <source>
        <dbReference type="ARBA" id="ARBA00022475"/>
    </source>
</evidence>
<proteinExistence type="inferred from homology"/>
<keyword evidence="9" id="KW-0807">Transducer</keyword>
<evidence type="ECO:0000313" key="14">
    <source>
        <dbReference type="Proteomes" id="UP000292052"/>
    </source>
</evidence>
<keyword evidence="14" id="KW-1185">Reference proteome</keyword>
<dbReference type="GO" id="GO:0004930">
    <property type="term" value="F:G protein-coupled receptor activity"/>
    <property type="evidence" value="ECO:0007669"/>
    <property type="project" value="UniProtKB-KW"/>
</dbReference>
<evidence type="ECO:0000259" key="12">
    <source>
        <dbReference type="PROSITE" id="PS50262"/>
    </source>
</evidence>
<dbReference type="SUPFAM" id="SSF81321">
    <property type="entry name" value="Family A G protein-coupled receptor-like"/>
    <property type="match status" value="1"/>
</dbReference>
<dbReference type="EMBL" id="QDEB01091961">
    <property type="protein sequence ID" value="RZC33104.1"/>
    <property type="molecule type" value="Genomic_DNA"/>
</dbReference>
<keyword evidence="8" id="KW-0675">Receptor</keyword>
<evidence type="ECO:0000256" key="2">
    <source>
        <dbReference type="ARBA" id="ARBA00010663"/>
    </source>
</evidence>
<evidence type="ECO:0000256" key="9">
    <source>
        <dbReference type="ARBA" id="ARBA00023224"/>
    </source>
</evidence>